<feature type="coiled-coil region" evidence="1">
    <location>
        <begin position="188"/>
        <end position="215"/>
    </location>
</feature>
<feature type="non-terminal residue" evidence="3">
    <location>
        <position position="251"/>
    </location>
</feature>
<feature type="coiled-coil region" evidence="1">
    <location>
        <begin position="17"/>
        <end position="75"/>
    </location>
</feature>
<protein>
    <submittedName>
        <fullName evidence="3">Uncharacterized protein</fullName>
    </submittedName>
</protein>
<evidence type="ECO:0000256" key="2">
    <source>
        <dbReference type="SAM" id="MobiDB-lite"/>
    </source>
</evidence>
<accession>A0A6H5G009</accession>
<evidence type="ECO:0000313" key="3">
    <source>
        <dbReference type="EMBL" id="CAA9994893.1"/>
    </source>
</evidence>
<dbReference type="OrthoDB" id="6606635at2759"/>
<organism evidence="3 4">
    <name type="scientific">Nesidiocoris tenuis</name>
    <dbReference type="NCBI Taxonomy" id="355587"/>
    <lineage>
        <taxon>Eukaryota</taxon>
        <taxon>Metazoa</taxon>
        <taxon>Ecdysozoa</taxon>
        <taxon>Arthropoda</taxon>
        <taxon>Hexapoda</taxon>
        <taxon>Insecta</taxon>
        <taxon>Pterygota</taxon>
        <taxon>Neoptera</taxon>
        <taxon>Paraneoptera</taxon>
        <taxon>Hemiptera</taxon>
        <taxon>Heteroptera</taxon>
        <taxon>Panheteroptera</taxon>
        <taxon>Cimicomorpha</taxon>
        <taxon>Miridae</taxon>
        <taxon>Dicyphina</taxon>
        <taxon>Nesidiocoris</taxon>
    </lineage>
</organism>
<dbReference type="EMBL" id="CADCXU010002787">
    <property type="protein sequence ID" value="CAA9994893.1"/>
    <property type="molecule type" value="Genomic_DNA"/>
</dbReference>
<dbReference type="AlphaFoldDB" id="A0A6H5G009"/>
<name>A0A6H5G009_9HEMI</name>
<proteinExistence type="predicted"/>
<dbReference type="Gene3D" id="1.20.5.340">
    <property type="match status" value="1"/>
</dbReference>
<keyword evidence="1" id="KW-0175">Coiled coil</keyword>
<evidence type="ECO:0000313" key="4">
    <source>
        <dbReference type="Proteomes" id="UP000479000"/>
    </source>
</evidence>
<keyword evidence="4" id="KW-1185">Reference proteome</keyword>
<feature type="region of interest" description="Disordered" evidence="2">
    <location>
        <begin position="230"/>
        <end position="251"/>
    </location>
</feature>
<reference evidence="3 4" key="1">
    <citation type="submission" date="2020-02" db="EMBL/GenBank/DDBJ databases">
        <authorList>
            <person name="Ferguson B K."/>
        </authorList>
    </citation>
    <scope>NUCLEOTIDE SEQUENCE [LARGE SCALE GENOMIC DNA]</scope>
</reference>
<sequence length="251" mass="28135">MERMFEKYADKISNNVKQELSLQLSGLETRISSMESRFSAVESALGELDRLEGDLREIKKDVQELKNENLSHRLHKIESSSGASFQELVSEVRDRQERSANVIFFDVEEGAASTPFQASSTDAAFLEKAFADLNLSMSESVRDFQRIGKFRSSGAPRPVLVRLSSSETATQMLARNRVMNPKKYSISADKTIREREHLQELRNELKSRTDNGENDLTIRYVRGVPLITRLPPAQLAGPPPSMASKNGVGSQ</sequence>
<gene>
    <name evidence="3" type="ORF">NTEN_LOCUS1709</name>
</gene>
<evidence type="ECO:0000256" key="1">
    <source>
        <dbReference type="SAM" id="Coils"/>
    </source>
</evidence>
<dbReference type="Proteomes" id="UP000479000">
    <property type="component" value="Unassembled WGS sequence"/>
</dbReference>